<dbReference type="OrthoDB" id="2272012at2759"/>
<evidence type="ECO:0008006" key="7">
    <source>
        <dbReference type="Google" id="ProtNLM"/>
    </source>
</evidence>
<feature type="region of interest" description="Disordered" evidence="2">
    <location>
        <begin position="502"/>
        <end position="532"/>
    </location>
</feature>
<dbReference type="EMBL" id="ML770071">
    <property type="protein sequence ID" value="KAE9384850.1"/>
    <property type="molecule type" value="Genomic_DNA"/>
</dbReference>
<evidence type="ECO:0000259" key="4">
    <source>
        <dbReference type="PROSITE" id="PS50219"/>
    </source>
</evidence>
<feature type="region of interest" description="Disordered" evidence="2">
    <location>
        <begin position="425"/>
        <end position="486"/>
    </location>
</feature>
<dbReference type="PANTHER" id="PTHR46572:SF1">
    <property type="entry name" value="RHO1 GUANINE NUCLEOTIDE EXCHANGE FACTOR TUS1"/>
    <property type="match status" value="1"/>
</dbReference>
<dbReference type="PANTHER" id="PTHR46572">
    <property type="entry name" value="RHO1 GDP-GTP EXCHANGE PROTEIN 1-RELATED"/>
    <property type="match status" value="1"/>
</dbReference>
<dbReference type="Gene3D" id="1.20.900.10">
    <property type="entry name" value="Dbl homology (DH) domain"/>
    <property type="match status" value="1"/>
</dbReference>
<feature type="compositionally biased region" description="Polar residues" evidence="2">
    <location>
        <begin position="461"/>
        <end position="486"/>
    </location>
</feature>
<dbReference type="SUPFAM" id="SSF48065">
    <property type="entry name" value="DBL homology domain (DH-domain)"/>
    <property type="match status" value="1"/>
</dbReference>
<feature type="domain" description="DH" evidence="3">
    <location>
        <begin position="122"/>
        <end position="339"/>
    </location>
</feature>
<feature type="compositionally biased region" description="Low complexity" evidence="2">
    <location>
        <begin position="296"/>
        <end position="310"/>
    </location>
</feature>
<feature type="compositionally biased region" description="Low complexity" evidence="2">
    <location>
        <begin position="1030"/>
        <end position="1041"/>
    </location>
</feature>
<dbReference type="InterPro" id="IPR035899">
    <property type="entry name" value="DBL_dom_sf"/>
</dbReference>
<dbReference type="Proteomes" id="UP000799118">
    <property type="component" value="Unassembled WGS sequence"/>
</dbReference>
<dbReference type="InterPro" id="IPR001180">
    <property type="entry name" value="CNH_dom"/>
</dbReference>
<dbReference type="CDD" id="cd00160">
    <property type="entry name" value="RhoGEF"/>
    <property type="match status" value="1"/>
</dbReference>
<evidence type="ECO:0000259" key="3">
    <source>
        <dbReference type="PROSITE" id="PS50010"/>
    </source>
</evidence>
<feature type="compositionally biased region" description="Low complexity" evidence="2">
    <location>
        <begin position="986"/>
        <end position="1016"/>
    </location>
</feature>
<dbReference type="Pfam" id="PF00621">
    <property type="entry name" value="RhoGEF"/>
    <property type="match status" value="1"/>
</dbReference>
<dbReference type="PROSITE" id="PS50219">
    <property type="entry name" value="CNH"/>
    <property type="match status" value="1"/>
</dbReference>
<dbReference type="InterPro" id="IPR000219">
    <property type="entry name" value="DH_dom"/>
</dbReference>
<feature type="compositionally biased region" description="Low complexity" evidence="2">
    <location>
        <begin position="506"/>
        <end position="524"/>
    </location>
</feature>
<organism evidence="5 6">
    <name type="scientific">Gymnopus androsaceus JB14</name>
    <dbReference type="NCBI Taxonomy" id="1447944"/>
    <lineage>
        <taxon>Eukaryota</taxon>
        <taxon>Fungi</taxon>
        <taxon>Dikarya</taxon>
        <taxon>Basidiomycota</taxon>
        <taxon>Agaricomycotina</taxon>
        <taxon>Agaricomycetes</taxon>
        <taxon>Agaricomycetidae</taxon>
        <taxon>Agaricales</taxon>
        <taxon>Marasmiineae</taxon>
        <taxon>Omphalotaceae</taxon>
        <taxon>Gymnopus</taxon>
    </lineage>
</organism>
<evidence type="ECO:0000256" key="2">
    <source>
        <dbReference type="SAM" id="MobiDB-lite"/>
    </source>
</evidence>
<dbReference type="SMART" id="SM00325">
    <property type="entry name" value="RhoGEF"/>
    <property type="match status" value="1"/>
</dbReference>
<name>A0A6A4GHA3_9AGAR</name>
<feature type="region of interest" description="Disordered" evidence="2">
    <location>
        <begin position="978"/>
        <end position="1047"/>
    </location>
</feature>
<proteinExistence type="predicted"/>
<evidence type="ECO:0000313" key="5">
    <source>
        <dbReference type="EMBL" id="KAE9384850.1"/>
    </source>
</evidence>
<feature type="domain" description="CNH" evidence="4">
    <location>
        <begin position="606"/>
        <end position="916"/>
    </location>
</feature>
<feature type="compositionally biased region" description="Gly residues" evidence="2">
    <location>
        <begin position="438"/>
        <end position="452"/>
    </location>
</feature>
<sequence>MSPDPLLRSYHPTSTPSSIIPNHIANTSVRVSVSERGSRTSGEWRAVGVMDGSLGGRSETGGWTGKTGYDEWVAVWSTCEFWVGANGINGSRGGMGEPAIKWEWFDLVSEEERKEIGKAEIKRQAIIFELIKGELGYVKDLENAEQMYITPLLNSSTTSTPIIPPAQVNQFITGIFGNIHDLHAHHLSLLQALFRIQYDEHPTLRSISAPILDAALNWREAYMEYIPNYLIAAYLIDLQMRLNPAFKEFVQKCTRHPDSHRLDMKNFINRPIQRLLRYELLLKGILEETPAGPVNRHAGSSRQSASSSHGGNVAEHEDRTVIQQVLNVIRRLGKDTEPGVVRAKSKVELWRYNEGLVFKQGEWIDMDLLDPSRSMIHSGKLLRQTDGFGVEWVDGVWSSPNPRREMTGRNITSTPIPLDVLTIDSLTEPPVQRSTGPGLLGGLRSQGGGSVGQGQAAGHEVSNSVSNDLLASPDNNTPVDSPSDSASSRLVYPITLYHLGRTTPQTSSAFPTTAFTTPSTSSSSRSQQKPPPNIILYAESAAARAEWGAKLQDALGIRRVVQESNKMFEVKILSGDTFLSPAGVDGASGGAGGGVLGGWSQDGTITGKVTCSVPFNTADGRGLVAVGCAEGVWIGFRHDPKSIRRVLHLKLVTQCAMLEDYGIFLVLADKSLFAYHIEALVPSSPSANASSQVPQKLNGSKDVHFFTVGTLHGRTLVIYMKKRGLDSIFRVLEPVSEKINERAKAPSGLASRLFVRSPRSEWFKIYRDFFLPSESYDLIFLKATIAILCSKGFEIMNLNDFKSVTIPGLQRDEPRSAYLAKRCESCRPIGMFESGEDEFLLCYTEFGVHVDKHGDPNRAAGTIEWEGTAERVALHAPYVLLFDSRFIEVRHLETGHLAQIIPGNDIHCTWDGRGISSLNASSPSAQTMSSADGRDELLNQDAQVHAVMNAPEVVGGPRTRGVVQQLFELLPTVPLFLPESPPEVAGNNSTSSGSYSGGSLYTHSNSPSSGSYSGGSLYKHHMSSFSTLVSSNPSSENWPSSADYSRK</sequence>
<dbReference type="SMART" id="SM00036">
    <property type="entry name" value="CNH"/>
    <property type="match status" value="1"/>
</dbReference>
<keyword evidence="6" id="KW-1185">Reference proteome</keyword>
<keyword evidence="1" id="KW-0344">Guanine-nucleotide releasing factor</keyword>
<evidence type="ECO:0000313" key="6">
    <source>
        <dbReference type="Proteomes" id="UP000799118"/>
    </source>
</evidence>
<accession>A0A6A4GHA3</accession>
<dbReference type="PROSITE" id="PS50010">
    <property type="entry name" value="DH_2"/>
    <property type="match status" value="1"/>
</dbReference>
<dbReference type="Pfam" id="PF00780">
    <property type="entry name" value="CNH"/>
    <property type="match status" value="1"/>
</dbReference>
<feature type="region of interest" description="Disordered" evidence="2">
    <location>
        <begin position="292"/>
        <end position="316"/>
    </location>
</feature>
<dbReference type="GO" id="GO:0005085">
    <property type="term" value="F:guanyl-nucleotide exchange factor activity"/>
    <property type="evidence" value="ECO:0007669"/>
    <property type="project" value="UniProtKB-KW"/>
</dbReference>
<reference evidence="5" key="1">
    <citation type="journal article" date="2019" name="Environ. Microbiol.">
        <title>Fungal ecological strategies reflected in gene transcription - a case study of two litter decomposers.</title>
        <authorList>
            <person name="Barbi F."/>
            <person name="Kohler A."/>
            <person name="Barry K."/>
            <person name="Baskaran P."/>
            <person name="Daum C."/>
            <person name="Fauchery L."/>
            <person name="Ihrmark K."/>
            <person name="Kuo A."/>
            <person name="LaButti K."/>
            <person name="Lipzen A."/>
            <person name="Morin E."/>
            <person name="Grigoriev I.V."/>
            <person name="Henrissat B."/>
            <person name="Lindahl B."/>
            <person name="Martin F."/>
        </authorList>
    </citation>
    <scope>NUCLEOTIDE SEQUENCE</scope>
    <source>
        <strain evidence="5">JB14</strain>
    </source>
</reference>
<gene>
    <name evidence="5" type="ORF">BT96DRAFT_1007658</name>
</gene>
<evidence type="ECO:0000256" key="1">
    <source>
        <dbReference type="ARBA" id="ARBA00022658"/>
    </source>
</evidence>
<dbReference type="InterPro" id="IPR052233">
    <property type="entry name" value="Rho-type_GEFs"/>
</dbReference>
<dbReference type="AlphaFoldDB" id="A0A6A4GHA3"/>
<protein>
    <recommendedName>
        <fullName evidence="7">Dbl homology domain-containing protein</fullName>
    </recommendedName>
</protein>